<dbReference type="PROSITE" id="PS00073">
    <property type="entry name" value="ACYL_COA_DH_2"/>
    <property type="match status" value="1"/>
</dbReference>
<evidence type="ECO:0000256" key="1">
    <source>
        <dbReference type="ARBA" id="ARBA00001974"/>
    </source>
</evidence>
<dbReference type="SUPFAM" id="SSF47203">
    <property type="entry name" value="Acyl-CoA dehydrogenase C-terminal domain-like"/>
    <property type="match status" value="1"/>
</dbReference>
<feature type="domain" description="Acyl-CoA dehydrogenase/oxidase N-terminal" evidence="9">
    <location>
        <begin position="4"/>
        <end position="118"/>
    </location>
</feature>
<dbReference type="Gene3D" id="2.40.110.10">
    <property type="entry name" value="Butyryl-CoA Dehydrogenase, subunit A, domain 2"/>
    <property type="match status" value="1"/>
</dbReference>
<gene>
    <name evidence="10" type="ORF">RSO01_51990</name>
</gene>
<dbReference type="EMBL" id="BKAJ01000092">
    <property type="protein sequence ID" value="GEP58033.1"/>
    <property type="molecule type" value="Genomic_DNA"/>
</dbReference>
<dbReference type="Proteomes" id="UP000321058">
    <property type="component" value="Unassembled WGS sequence"/>
</dbReference>
<dbReference type="RefSeq" id="WP_147152884.1">
    <property type="nucleotide sequence ID" value="NZ_BKAJ01000092.1"/>
</dbReference>
<evidence type="ECO:0000256" key="5">
    <source>
        <dbReference type="ARBA" id="ARBA00023002"/>
    </source>
</evidence>
<dbReference type="InterPro" id="IPR046373">
    <property type="entry name" value="Acyl-CoA_Oxase/DH_mid-dom_sf"/>
</dbReference>
<dbReference type="Gene3D" id="1.10.540.10">
    <property type="entry name" value="Acyl-CoA dehydrogenase/oxidase, N-terminal domain"/>
    <property type="match status" value="1"/>
</dbReference>
<dbReference type="SUPFAM" id="SSF56645">
    <property type="entry name" value="Acyl-CoA dehydrogenase NM domain-like"/>
    <property type="match status" value="1"/>
</dbReference>
<organism evidence="10 11">
    <name type="scientific">Reyranella soli</name>
    <dbReference type="NCBI Taxonomy" id="1230389"/>
    <lineage>
        <taxon>Bacteria</taxon>
        <taxon>Pseudomonadati</taxon>
        <taxon>Pseudomonadota</taxon>
        <taxon>Alphaproteobacteria</taxon>
        <taxon>Hyphomicrobiales</taxon>
        <taxon>Reyranellaceae</taxon>
        <taxon>Reyranella</taxon>
    </lineage>
</organism>
<dbReference type="FunFam" id="2.40.110.10:FF:000002">
    <property type="entry name" value="Acyl-CoA dehydrogenase fadE12"/>
    <property type="match status" value="1"/>
</dbReference>
<comment type="caution">
    <text evidence="10">The sequence shown here is derived from an EMBL/GenBank/DDBJ whole genome shotgun (WGS) entry which is preliminary data.</text>
</comment>
<dbReference type="PROSITE" id="PS00072">
    <property type="entry name" value="ACYL_COA_DH_1"/>
    <property type="match status" value="1"/>
</dbReference>
<dbReference type="Pfam" id="PF02771">
    <property type="entry name" value="Acyl-CoA_dh_N"/>
    <property type="match status" value="1"/>
</dbReference>
<dbReference type="InterPro" id="IPR013786">
    <property type="entry name" value="AcylCoA_DH/ox_N"/>
</dbReference>
<dbReference type="PANTHER" id="PTHR48083:SF6">
    <property type="entry name" value="ACYL-COA DEHYDROGENASE 6"/>
    <property type="match status" value="1"/>
</dbReference>
<dbReference type="PIRSF" id="PIRSF016578">
    <property type="entry name" value="HsaA"/>
    <property type="match status" value="1"/>
</dbReference>
<evidence type="ECO:0000256" key="6">
    <source>
        <dbReference type="RuleBase" id="RU362125"/>
    </source>
</evidence>
<reference evidence="10 11" key="1">
    <citation type="submission" date="2019-07" db="EMBL/GenBank/DDBJ databases">
        <title>Whole genome shotgun sequence of Reyranella soli NBRC 108950.</title>
        <authorList>
            <person name="Hosoyama A."/>
            <person name="Uohara A."/>
            <person name="Ohji S."/>
            <person name="Ichikawa N."/>
        </authorList>
    </citation>
    <scope>NUCLEOTIDE SEQUENCE [LARGE SCALE GENOMIC DNA]</scope>
    <source>
        <strain evidence="10 11">NBRC 108950</strain>
    </source>
</reference>
<accession>A0A512NGF7</accession>
<dbReference type="OrthoDB" id="5510711at2"/>
<dbReference type="Gene3D" id="1.20.140.10">
    <property type="entry name" value="Butyryl-CoA Dehydrogenase, subunit A, domain 3"/>
    <property type="match status" value="1"/>
</dbReference>
<dbReference type="AlphaFoldDB" id="A0A512NGF7"/>
<comment type="similarity">
    <text evidence="2 6">Belongs to the acyl-CoA dehydrogenase family.</text>
</comment>
<evidence type="ECO:0000259" key="9">
    <source>
        <dbReference type="Pfam" id="PF02771"/>
    </source>
</evidence>
<feature type="domain" description="Acyl-CoA dehydrogenase/oxidase C-terminal" evidence="7">
    <location>
        <begin position="229"/>
        <end position="375"/>
    </location>
</feature>
<dbReference type="InterPro" id="IPR006089">
    <property type="entry name" value="Acyl-CoA_DH_CS"/>
</dbReference>
<keyword evidence="5 6" id="KW-0560">Oxidoreductase</keyword>
<keyword evidence="3 6" id="KW-0285">Flavoprotein</keyword>
<feature type="domain" description="Acyl-CoA oxidase/dehydrogenase middle" evidence="8">
    <location>
        <begin position="122"/>
        <end position="217"/>
    </location>
</feature>
<dbReference type="PANTHER" id="PTHR48083">
    <property type="entry name" value="MEDIUM-CHAIN SPECIFIC ACYL-COA DEHYDROGENASE, MITOCHONDRIAL-RELATED"/>
    <property type="match status" value="1"/>
</dbReference>
<dbReference type="InterPro" id="IPR037069">
    <property type="entry name" value="AcylCoA_DH/ox_N_sf"/>
</dbReference>
<dbReference type="GO" id="GO:0003995">
    <property type="term" value="F:acyl-CoA dehydrogenase activity"/>
    <property type="evidence" value="ECO:0007669"/>
    <property type="project" value="InterPro"/>
</dbReference>
<evidence type="ECO:0000313" key="10">
    <source>
        <dbReference type="EMBL" id="GEP58033.1"/>
    </source>
</evidence>
<evidence type="ECO:0000256" key="2">
    <source>
        <dbReference type="ARBA" id="ARBA00009347"/>
    </source>
</evidence>
<keyword evidence="11" id="KW-1185">Reference proteome</keyword>
<protein>
    <submittedName>
        <fullName evidence="10">Acyl-CoA dehydrogenase</fullName>
    </submittedName>
</protein>
<dbReference type="Pfam" id="PF00441">
    <property type="entry name" value="Acyl-CoA_dh_1"/>
    <property type="match status" value="1"/>
</dbReference>
<evidence type="ECO:0000256" key="4">
    <source>
        <dbReference type="ARBA" id="ARBA00022827"/>
    </source>
</evidence>
<name>A0A512NGF7_9HYPH</name>
<dbReference type="InterPro" id="IPR009075">
    <property type="entry name" value="AcylCo_DH/oxidase_C"/>
</dbReference>
<dbReference type="InterPro" id="IPR009100">
    <property type="entry name" value="AcylCoA_DH/oxidase_NM_dom_sf"/>
</dbReference>
<dbReference type="GO" id="GO:0005737">
    <property type="term" value="C:cytoplasm"/>
    <property type="evidence" value="ECO:0007669"/>
    <property type="project" value="TreeGrafter"/>
</dbReference>
<keyword evidence="4 6" id="KW-0274">FAD</keyword>
<dbReference type="InterPro" id="IPR006091">
    <property type="entry name" value="Acyl-CoA_Oxase/DH_mid-dom"/>
</dbReference>
<dbReference type="GO" id="GO:0033539">
    <property type="term" value="P:fatty acid beta-oxidation using acyl-CoA dehydrogenase"/>
    <property type="evidence" value="ECO:0007669"/>
    <property type="project" value="TreeGrafter"/>
</dbReference>
<dbReference type="GO" id="GO:0050660">
    <property type="term" value="F:flavin adenine dinucleotide binding"/>
    <property type="evidence" value="ECO:0007669"/>
    <property type="project" value="InterPro"/>
</dbReference>
<sequence length="387" mass="42819">MQFTPEHTEIRRTLRAIIDKDINPHVDKWEEDGLFPAHEVFKKLGDAGLLGINKPTEYGGMGLDYSYAMVMAEELGHINCGSVPMAIGVQTDMATPALARYGNDDLRKEFLAPSIAGDYVACLGVSEVGAGSDVASLKTTAKRVGGDWIINGGKMWTTNGTQADWMCLLANTGEGPVHKNKSLIVVPMKTKGVQVVKKLDKLGMRSSDTAQIFFDEVKVPVKNTIGQEGMGFVYQMQQFQEERLWGAISAVVGMERLIDQTVEYTRERKVFGRPLLDNQVIHFKLAEFRTEVELVRSLCYRACEEYLDGTDVTMLASMAKLKAGRMLRLVTDGCLQYWGGAGYLWESPTARSFRDSRLASIGGGADEVMLQIISKLMGTLPRLENRS</sequence>
<evidence type="ECO:0000313" key="11">
    <source>
        <dbReference type="Proteomes" id="UP000321058"/>
    </source>
</evidence>
<dbReference type="Pfam" id="PF02770">
    <property type="entry name" value="Acyl-CoA_dh_M"/>
    <property type="match status" value="1"/>
</dbReference>
<dbReference type="InterPro" id="IPR036250">
    <property type="entry name" value="AcylCo_DH-like_C"/>
</dbReference>
<dbReference type="InterPro" id="IPR050741">
    <property type="entry name" value="Acyl-CoA_dehydrogenase"/>
</dbReference>
<proteinExistence type="inferred from homology"/>
<evidence type="ECO:0000259" key="8">
    <source>
        <dbReference type="Pfam" id="PF02770"/>
    </source>
</evidence>
<comment type="cofactor">
    <cofactor evidence="1 6">
        <name>FAD</name>
        <dbReference type="ChEBI" id="CHEBI:57692"/>
    </cofactor>
</comment>
<evidence type="ECO:0000259" key="7">
    <source>
        <dbReference type="Pfam" id="PF00441"/>
    </source>
</evidence>
<evidence type="ECO:0000256" key="3">
    <source>
        <dbReference type="ARBA" id="ARBA00022630"/>
    </source>
</evidence>